<protein>
    <recommendedName>
        <fullName evidence="2">Calmodulin-binding domain-containing protein</fullName>
    </recommendedName>
</protein>
<feature type="domain" description="Calmodulin-binding" evidence="2">
    <location>
        <begin position="769"/>
        <end position="883"/>
    </location>
</feature>
<feature type="region of interest" description="Disordered" evidence="1">
    <location>
        <begin position="724"/>
        <end position="790"/>
    </location>
</feature>
<feature type="compositionally biased region" description="Basic residues" evidence="1">
    <location>
        <begin position="24"/>
        <end position="33"/>
    </location>
</feature>
<feature type="region of interest" description="Disordered" evidence="1">
    <location>
        <begin position="573"/>
        <end position="611"/>
    </location>
</feature>
<feature type="compositionally biased region" description="Acidic residues" evidence="1">
    <location>
        <begin position="1055"/>
        <end position="1070"/>
    </location>
</feature>
<dbReference type="GO" id="GO:0005516">
    <property type="term" value="F:calmodulin binding"/>
    <property type="evidence" value="ECO:0007669"/>
    <property type="project" value="InterPro"/>
</dbReference>
<feature type="region of interest" description="Disordered" evidence="1">
    <location>
        <begin position="902"/>
        <end position="923"/>
    </location>
</feature>
<dbReference type="InterPro" id="IPR012417">
    <property type="entry name" value="CaM-bd_dom_pln"/>
</dbReference>
<feature type="region of interest" description="Disordered" evidence="1">
    <location>
        <begin position="134"/>
        <end position="162"/>
    </location>
</feature>
<evidence type="ECO:0000313" key="4">
    <source>
        <dbReference type="Proteomes" id="UP001415857"/>
    </source>
</evidence>
<dbReference type="SMART" id="SM01054">
    <property type="entry name" value="CaM_binding"/>
    <property type="match status" value="2"/>
</dbReference>
<feature type="compositionally biased region" description="Basic residues" evidence="1">
    <location>
        <begin position="134"/>
        <end position="151"/>
    </location>
</feature>
<name>A0AAP0SBY4_LIQFO</name>
<accession>A0AAP0SBY4</accession>
<dbReference type="Pfam" id="PF07839">
    <property type="entry name" value="CaM_binding"/>
    <property type="match status" value="2"/>
</dbReference>
<dbReference type="Proteomes" id="UP001415857">
    <property type="component" value="Unassembled WGS sequence"/>
</dbReference>
<evidence type="ECO:0000259" key="2">
    <source>
        <dbReference type="SMART" id="SM01054"/>
    </source>
</evidence>
<feature type="compositionally biased region" description="Low complexity" evidence="1">
    <location>
        <begin position="227"/>
        <end position="242"/>
    </location>
</feature>
<dbReference type="PANTHER" id="PTHR33923:SF3">
    <property type="entry name" value="CALMODULIN BINDING PROTEIN PICBP"/>
    <property type="match status" value="1"/>
</dbReference>
<evidence type="ECO:0000256" key="1">
    <source>
        <dbReference type="SAM" id="MobiDB-lite"/>
    </source>
</evidence>
<feature type="compositionally biased region" description="Polar residues" evidence="1">
    <location>
        <begin position="1"/>
        <end position="10"/>
    </location>
</feature>
<evidence type="ECO:0000313" key="3">
    <source>
        <dbReference type="EMBL" id="KAK9291079.1"/>
    </source>
</evidence>
<feature type="compositionally biased region" description="Polar residues" evidence="1">
    <location>
        <begin position="1071"/>
        <end position="1082"/>
    </location>
</feature>
<feature type="compositionally biased region" description="Basic and acidic residues" evidence="1">
    <location>
        <begin position="575"/>
        <end position="588"/>
    </location>
</feature>
<dbReference type="EMBL" id="JBBPBK010000002">
    <property type="protein sequence ID" value="KAK9291079.1"/>
    <property type="molecule type" value="Genomic_DNA"/>
</dbReference>
<keyword evidence="4" id="KW-1185">Reference proteome</keyword>
<comment type="caution">
    <text evidence="3">The sequence shown here is derived from an EMBL/GenBank/DDBJ whole genome shotgun (WGS) entry which is preliminary data.</text>
</comment>
<feature type="region of interest" description="Disordered" evidence="1">
    <location>
        <begin position="1"/>
        <end position="118"/>
    </location>
</feature>
<feature type="region of interest" description="Disordered" evidence="1">
    <location>
        <begin position="1050"/>
        <end position="1082"/>
    </location>
</feature>
<feature type="compositionally biased region" description="Basic and acidic residues" evidence="1">
    <location>
        <begin position="747"/>
        <end position="764"/>
    </location>
</feature>
<feature type="compositionally biased region" description="Polar residues" evidence="1">
    <location>
        <begin position="88"/>
        <end position="105"/>
    </location>
</feature>
<feature type="region of interest" description="Disordered" evidence="1">
    <location>
        <begin position="206"/>
        <end position="247"/>
    </location>
</feature>
<feature type="compositionally biased region" description="Basic and acidic residues" evidence="1">
    <location>
        <begin position="49"/>
        <end position="60"/>
    </location>
</feature>
<proteinExistence type="predicted"/>
<feature type="region of interest" description="Disordered" evidence="1">
    <location>
        <begin position="1267"/>
        <end position="1286"/>
    </location>
</feature>
<sequence length="1467" mass="163017">MATESSSTMDQKSRGSRGKTEPKKKMKKLRSIKLSRLPSSKPSTRRTKTQSDQHAIESFRDAATSQKPSPIEFSDASPGCFNGRKKNFQASPHTSEFSFGSNGSIGSRPEPAPPRHKSARILTRTCSLKPMRKLTRVSSLKSKRNKMKNSRLKQPTVPSKPNFDELCVDLSSNASTPHKLSATSTSEMSPNYLKATSCSDLRKVHFQASPPNSESGSNGEDQRRKNSNISKPSSASPSLKSARTLMRKTSMKPVRILTKMASLKSKRLPVTKCSEVSRTPDVSVSRATCSSSLKNSKIPHHVDLEPGESNSEGLSAMKVCPYTYCSLHNHRHAPMPPLKRFLSMRRRSLRTQKSIKRKSLTPLRANHSRDVKKGIQENRMVSIGNTVIPETARSCKAISPVIEDLGMDFFIEIYGKQRPELLGGGTHGGDNEAVNDFGSLVEILFGESSYPQISFRESLHQISGAELNDLVTMPPLKETSLGCCCIKTELDKPVSEAMDTNLKGKEILASNLDNGHNNSIPTDDQSNFVDFCSPKLEEPRLFSTTPDAFVESVAIDSVVSSASVRDLSEGLSAFSEEKKEDSEPDHRFLPGLPPLEDSEPDCNNGAHETQLEKQKHMRMWQLISQSVRSGIAAPVRNQLHLDGVDEEEELDDTNSLLGKNISSSCQGSSEQGTGVENHDACYQKIKLCQIDAIKLVQEAFDEILLPEIQEHSSDDASITSDVISEQDCSEENHGEGGEQSISTSEFDNIKVKSGTRSDPDETWLKADNISTPEQEKTIPKVGSKSNQKTPKGWSNLKKLILLRRFLKALEKVRTINPREPRYLPLEPDPEAEKIYLRHQTVEERKSAEEWMLDYALRQVVGKLTPARKRRVELLVEAFETVIPLPEIETSLRQNAAVSTQRSPVQACNGSSVQSGKETGTENNEGNLVEVLLGERSCAEKSLVRSPELKETSLECRCIKTELDKPVAQTTVTDWKEEEIVASNLDNGEDNSILTEDQPNSVNFCSLDFEVPRLSDKLSLKPDDTVSNYHEEVPVVGKVFQEVQEETISSLKPDFCDGDTDPNGEPLETDDFTNVTGQSSATTKSQIPDYFEKSTAINSVVSSDSVSDPLIEISAASKENNIDSLPDHGFLQGFPPPEDSEPDCNTHVAYKTQLEKQRYVKMWRMIYQHVVSGSAAKVGRQLHLDGGDGEEQADDANTLHGINIPGSCKDFSETDEDMGKENHNASHQRIKLSQIDAIKLVEEAIDEILLPETQDQSSDDQSIASDVISDQDLSENSHREGGELSISTSVNSTEVSFRKLDNIKVENGMISDPDERWLKVENITTPEQEKTVPTVGRKSNQKISRSWSNLKKIILLKRFIKALDKVRNFNPQKPQYLPLEPDPEAEKIDLRHQTLEERKSAEEWMLDYALQQVVSKLTPARKRRVELLVEAFETVSPLSEIETVSPLLEKKSAAFQLMKSPFKPVIGS</sequence>
<dbReference type="PANTHER" id="PTHR33923">
    <property type="entry name" value="CALMODULIN-BINDING PROTEIN-RELATED"/>
    <property type="match status" value="1"/>
</dbReference>
<dbReference type="InterPro" id="IPR044681">
    <property type="entry name" value="PICBP-like"/>
</dbReference>
<feature type="compositionally biased region" description="Polar residues" evidence="1">
    <location>
        <begin position="209"/>
        <end position="219"/>
    </location>
</feature>
<organism evidence="3 4">
    <name type="scientific">Liquidambar formosana</name>
    <name type="common">Formosan gum</name>
    <dbReference type="NCBI Taxonomy" id="63359"/>
    <lineage>
        <taxon>Eukaryota</taxon>
        <taxon>Viridiplantae</taxon>
        <taxon>Streptophyta</taxon>
        <taxon>Embryophyta</taxon>
        <taxon>Tracheophyta</taxon>
        <taxon>Spermatophyta</taxon>
        <taxon>Magnoliopsida</taxon>
        <taxon>eudicotyledons</taxon>
        <taxon>Gunneridae</taxon>
        <taxon>Pentapetalae</taxon>
        <taxon>Saxifragales</taxon>
        <taxon>Altingiaceae</taxon>
        <taxon>Liquidambar</taxon>
    </lineage>
</organism>
<feature type="domain" description="Calmodulin-binding" evidence="2">
    <location>
        <begin position="1320"/>
        <end position="1436"/>
    </location>
</feature>
<reference evidence="3 4" key="1">
    <citation type="journal article" date="2024" name="Plant J.">
        <title>Genome sequences and population genomics reveal climatic adaptation and genomic divergence between two closely related sweetgum species.</title>
        <authorList>
            <person name="Xu W.Q."/>
            <person name="Ren C.Q."/>
            <person name="Zhang X.Y."/>
            <person name="Comes H.P."/>
            <person name="Liu X.H."/>
            <person name="Li Y.G."/>
            <person name="Kettle C.J."/>
            <person name="Jalonen R."/>
            <person name="Gaisberger H."/>
            <person name="Ma Y.Z."/>
            <person name="Qiu Y.X."/>
        </authorList>
    </citation>
    <scope>NUCLEOTIDE SEQUENCE [LARGE SCALE GENOMIC DNA]</scope>
    <source>
        <strain evidence="3">Hangzhou</strain>
    </source>
</reference>
<feature type="region of interest" description="Disordered" evidence="1">
    <location>
        <begin position="1120"/>
        <end position="1142"/>
    </location>
</feature>
<gene>
    <name evidence="3" type="ORF">L1049_009266</name>
</gene>